<dbReference type="Proteomes" id="UP001357223">
    <property type="component" value="Chromosome"/>
</dbReference>
<organism evidence="8 9">
    <name type="scientific">Niallia oryzisoli</name>
    <dbReference type="NCBI Taxonomy" id="1737571"/>
    <lineage>
        <taxon>Bacteria</taxon>
        <taxon>Bacillati</taxon>
        <taxon>Bacillota</taxon>
        <taxon>Bacilli</taxon>
        <taxon>Bacillales</taxon>
        <taxon>Bacillaceae</taxon>
        <taxon>Niallia</taxon>
    </lineage>
</organism>
<dbReference type="Pfam" id="PF01895">
    <property type="entry name" value="PhoU"/>
    <property type="match status" value="1"/>
</dbReference>
<evidence type="ECO:0000259" key="7">
    <source>
        <dbReference type="Pfam" id="PF01895"/>
    </source>
</evidence>
<reference evidence="8 9" key="1">
    <citation type="submission" date="2023-10" db="EMBL/GenBank/DDBJ databases">
        <title>Niallia locisalis sp.nov. isolated from a salt pond sample.</title>
        <authorList>
            <person name="Li X.-J."/>
            <person name="Dong L."/>
        </authorList>
    </citation>
    <scope>NUCLEOTIDE SEQUENCE [LARGE SCALE GENOMIC DNA]</scope>
    <source>
        <strain evidence="8 9">DSM 29761</strain>
    </source>
</reference>
<dbReference type="Gene3D" id="1.20.58.220">
    <property type="entry name" value="Phosphate transport system protein phou homolog 2, domain 2"/>
    <property type="match status" value="1"/>
</dbReference>
<dbReference type="RefSeq" id="WP_338452384.1">
    <property type="nucleotide sequence ID" value="NZ_CP137640.1"/>
</dbReference>
<proteinExistence type="predicted"/>
<evidence type="ECO:0000256" key="3">
    <source>
        <dbReference type="ARBA" id="ARBA00022692"/>
    </source>
</evidence>
<evidence type="ECO:0000256" key="5">
    <source>
        <dbReference type="ARBA" id="ARBA00023136"/>
    </source>
</evidence>
<dbReference type="SUPFAM" id="SSF109755">
    <property type="entry name" value="PhoU-like"/>
    <property type="match status" value="1"/>
</dbReference>
<dbReference type="PANTHER" id="PTHR10010:SF46">
    <property type="entry name" value="SODIUM-DEPENDENT PHOSPHATE TRANSPORT PROTEIN 2B"/>
    <property type="match status" value="1"/>
</dbReference>
<keyword evidence="5 6" id="KW-0472">Membrane</keyword>
<dbReference type="NCBIfam" id="NF037997">
    <property type="entry name" value="Na_Pi_symport"/>
    <property type="match status" value="1"/>
</dbReference>
<name>A0ABZ2CLR7_9BACI</name>
<keyword evidence="9" id="KW-1185">Reference proteome</keyword>
<feature type="domain" description="PhoU" evidence="7">
    <location>
        <begin position="453"/>
        <end position="538"/>
    </location>
</feature>
<feature type="transmembrane region" description="Helical" evidence="6">
    <location>
        <begin position="172"/>
        <end position="190"/>
    </location>
</feature>
<dbReference type="InterPro" id="IPR004633">
    <property type="entry name" value="NaPi_cotrn-rel/YqeW-like"/>
</dbReference>
<feature type="transmembrane region" description="Helical" evidence="6">
    <location>
        <begin position="223"/>
        <end position="240"/>
    </location>
</feature>
<dbReference type="InterPro" id="IPR038078">
    <property type="entry name" value="PhoU-like_sf"/>
</dbReference>
<keyword evidence="4 6" id="KW-1133">Transmembrane helix</keyword>
<protein>
    <submittedName>
        <fullName evidence="8">Na/Pi cotransporter family protein</fullName>
    </submittedName>
</protein>
<evidence type="ECO:0000256" key="4">
    <source>
        <dbReference type="ARBA" id="ARBA00022989"/>
    </source>
</evidence>
<sequence>MEIDVQRMIFELLGGLGIFLYGITIMRTGLQKCAGNKIKDILDRFTSNPLIGFLAGIVVTGMIQSSTATTVITVGLVSAGFMTLRQAIGVILGANIGTTVTAFIIGINIEEYALPIIAIGAFLLFFFRKQMLKNIGQIFFGLGSLFYGMDLINQGMEPVSRLDAFQELTLQLSSTPLLGVLLGTISTMLIHSSSATIGILQGFYAESFISLEAALPILYGDNIGTTVTAVIVSIGASIAAKRTAGIHVLVNVVGMIIFLILLKPFAAVILSLTSAFHLSPEMAIAFAHGIYNILSSLLFLPFINVLILLIQKLIPGKDSLMEYRSKRLNPRLIEQSTAIAIGQAKEEVIFMGNLAIKGLEESHLFLKTRKEKLAKNSKQAEELLSNLDRKITNYLVDIGLFSLSEYESEEQKKLINTVRDIKSIGELFENIIEHTEYHIAMKVNFSDQALVNLDEMFEITIGTVKSAMISLDQNNKDLANEVIKKNVLIDHMIEDLRTQHVLQLQSGECSPQSGIVFIDLISNLGRIGNHAANIANSVLKEQKYFQEVR</sequence>
<evidence type="ECO:0000256" key="1">
    <source>
        <dbReference type="ARBA" id="ARBA00004651"/>
    </source>
</evidence>
<feature type="transmembrane region" description="Helical" evidence="6">
    <location>
        <begin position="88"/>
        <end position="106"/>
    </location>
</feature>
<keyword evidence="2" id="KW-1003">Cell membrane</keyword>
<evidence type="ECO:0000256" key="6">
    <source>
        <dbReference type="SAM" id="Phobius"/>
    </source>
</evidence>
<dbReference type="Pfam" id="PF02690">
    <property type="entry name" value="Na_Pi_cotrans"/>
    <property type="match status" value="1"/>
</dbReference>
<gene>
    <name evidence="8" type="ORF">R4Z09_11145</name>
</gene>
<dbReference type="PANTHER" id="PTHR10010">
    <property type="entry name" value="SOLUTE CARRIER FAMILY 34 SODIUM PHOSPHATE , MEMBER 2-RELATED"/>
    <property type="match status" value="1"/>
</dbReference>
<keyword evidence="3 6" id="KW-0812">Transmembrane</keyword>
<dbReference type="InterPro" id="IPR003841">
    <property type="entry name" value="Na/Pi_transpt"/>
</dbReference>
<accession>A0ABZ2CLR7</accession>
<feature type="transmembrane region" description="Helical" evidence="6">
    <location>
        <begin position="112"/>
        <end position="128"/>
    </location>
</feature>
<feature type="transmembrane region" description="Helical" evidence="6">
    <location>
        <begin position="12"/>
        <end position="30"/>
    </location>
</feature>
<dbReference type="NCBIfam" id="TIGR00704">
    <property type="entry name" value="NaPi_cotrn_rel"/>
    <property type="match status" value="1"/>
</dbReference>
<feature type="transmembrane region" description="Helical" evidence="6">
    <location>
        <begin position="252"/>
        <end position="278"/>
    </location>
</feature>
<feature type="transmembrane region" description="Helical" evidence="6">
    <location>
        <begin position="290"/>
        <end position="310"/>
    </location>
</feature>
<feature type="transmembrane region" description="Helical" evidence="6">
    <location>
        <begin position="50"/>
        <end position="76"/>
    </location>
</feature>
<dbReference type="EMBL" id="CP137640">
    <property type="protein sequence ID" value="WVX83500.1"/>
    <property type="molecule type" value="Genomic_DNA"/>
</dbReference>
<evidence type="ECO:0000256" key="2">
    <source>
        <dbReference type="ARBA" id="ARBA00022475"/>
    </source>
</evidence>
<evidence type="ECO:0000313" key="9">
    <source>
        <dbReference type="Proteomes" id="UP001357223"/>
    </source>
</evidence>
<evidence type="ECO:0000313" key="8">
    <source>
        <dbReference type="EMBL" id="WVX83500.1"/>
    </source>
</evidence>
<comment type="subcellular location">
    <subcellularLocation>
        <location evidence="1">Cell membrane</location>
        <topology evidence="1">Multi-pass membrane protein</topology>
    </subcellularLocation>
</comment>
<dbReference type="InterPro" id="IPR026022">
    <property type="entry name" value="PhoU_dom"/>
</dbReference>